<dbReference type="EMBL" id="FOIR01000004">
    <property type="protein sequence ID" value="SEW39593.1"/>
    <property type="molecule type" value="Genomic_DNA"/>
</dbReference>
<proteinExistence type="predicted"/>
<evidence type="ECO:0000313" key="2">
    <source>
        <dbReference type="Proteomes" id="UP000199437"/>
    </source>
</evidence>
<gene>
    <name evidence="1" type="ORF">SAMN05216290_3466</name>
</gene>
<evidence type="ECO:0000313" key="1">
    <source>
        <dbReference type="EMBL" id="SEW39593.1"/>
    </source>
</evidence>
<name>A0A1I0RFA9_9BACT</name>
<reference evidence="2" key="1">
    <citation type="submission" date="2016-10" db="EMBL/GenBank/DDBJ databases">
        <authorList>
            <person name="Varghese N."/>
            <person name="Submissions S."/>
        </authorList>
    </citation>
    <scope>NUCLEOTIDE SEQUENCE [LARGE SCALE GENOMIC DNA]</scope>
    <source>
        <strain evidence="2">CGMCC 1.12402</strain>
    </source>
</reference>
<sequence length="68" mass="7591">MLRLEAMEVSPALTEDSTEPLHMAHCANIGNFTVSKSARPKNVRIAILFMLQIYNLNASIPINVHNKD</sequence>
<keyword evidence="2" id="KW-1185">Reference proteome</keyword>
<organism evidence="1 2">
    <name type="scientific">Roseivirga pacifica</name>
    <dbReference type="NCBI Taxonomy" id="1267423"/>
    <lineage>
        <taxon>Bacteria</taxon>
        <taxon>Pseudomonadati</taxon>
        <taxon>Bacteroidota</taxon>
        <taxon>Cytophagia</taxon>
        <taxon>Cytophagales</taxon>
        <taxon>Roseivirgaceae</taxon>
        <taxon>Roseivirga</taxon>
    </lineage>
</organism>
<dbReference type="AlphaFoldDB" id="A0A1I0RFA9"/>
<protein>
    <submittedName>
        <fullName evidence="1">Uncharacterized protein</fullName>
    </submittedName>
</protein>
<accession>A0A1I0RFA9</accession>
<dbReference type="Proteomes" id="UP000199437">
    <property type="component" value="Unassembled WGS sequence"/>
</dbReference>